<feature type="non-terminal residue" evidence="2">
    <location>
        <position position="82"/>
    </location>
</feature>
<evidence type="ECO:0000313" key="3">
    <source>
        <dbReference type="Proteomes" id="UP000266067"/>
    </source>
</evidence>
<feature type="compositionally biased region" description="Low complexity" evidence="1">
    <location>
        <begin position="52"/>
        <end position="67"/>
    </location>
</feature>
<gene>
    <name evidence="2" type="ORF">D2V08_01475</name>
</gene>
<evidence type="ECO:0000256" key="1">
    <source>
        <dbReference type="SAM" id="MobiDB-lite"/>
    </source>
</evidence>
<feature type="non-terminal residue" evidence="2">
    <location>
        <position position="1"/>
    </location>
</feature>
<feature type="compositionally biased region" description="Low complexity" evidence="1">
    <location>
        <begin position="16"/>
        <end position="45"/>
    </location>
</feature>
<dbReference type="EMBL" id="QXFH01000059">
    <property type="protein sequence ID" value="RIV36833.1"/>
    <property type="molecule type" value="Genomic_DNA"/>
</dbReference>
<name>A0A3A1NDM3_9FLAO</name>
<dbReference type="AlphaFoldDB" id="A0A3A1NDM3"/>
<comment type="caution">
    <text evidence="2">The sequence shown here is derived from an EMBL/GenBank/DDBJ whole genome shotgun (WGS) entry which is preliminary data.</text>
</comment>
<sequence>GDRPPAGDRPPPGAFPPRWCAATGSGTAGKASAGKVARGGPAALPARREPARPGCYSPAPAAAARRIPGPRERDLCRRALPP</sequence>
<dbReference type="Proteomes" id="UP000266067">
    <property type="component" value="Unassembled WGS sequence"/>
</dbReference>
<keyword evidence="3" id="KW-1185">Reference proteome</keyword>
<protein>
    <submittedName>
        <fullName evidence="2">Uncharacterized protein</fullName>
    </submittedName>
</protein>
<evidence type="ECO:0000313" key="2">
    <source>
        <dbReference type="EMBL" id="RIV36833.1"/>
    </source>
</evidence>
<accession>A0A3A1NDM3</accession>
<feature type="region of interest" description="Disordered" evidence="1">
    <location>
        <begin position="1"/>
        <end position="82"/>
    </location>
</feature>
<proteinExistence type="predicted"/>
<organism evidence="2 3">
    <name type="scientific">Flagellimonas lutimaris</name>
    <dbReference type="NCBI Taxonomy" id="475082"/>
    <lineage>
        <taxon>Bacteria</taxon>
        <taxon>Pseudomonadati</taxon>
        <taxon>Bacteroidota</taxon>
        <taxon>Flavobacteriia</taxon>
        <taxon>Flavobacteriales</taxon>
        <taxon>Flavobacteriaceae</taxon>
        <taxon>Flagellimonas</taxon>
    </lineage>
</organism>
<reference evidence="2 3" key="1">
    <citation type="submission" date="2018-08" db="EMBL/GenBank/DDBJ databases">
        <title>Proposal of Muricauda 72 sp.nov. and Muricauda NH166 sp.nov., isolated from seawater.</title>
        <authorList>
            <person name="Cheng H."/>
            <person name="Wu Y.-H."/>
            <person name="Guo L.-L."/>
            <person name="Xu X.-W."/>
        </authorList>
    </citation>
    <scope>NUCLEOTIDE SEQUENCE [LARGE SCALE GENOMIC DNA]</scope>
    <source>
        <strain evidence="2 3">KCTC 22173</strain>
    </source>
</reference>
<feature type="compositionally biased region" description="Basic and acidic residues" evidence="1">
    <location>
        <begin position="69"/>
        <end position="82"/>
    </location>
</feature>